<protein>
    <submittedName>
        <fullName evidence="12">DNA polymerase III sliding clamp</fullName>
    </submittedName>
</protein>
<proteinExistence type="inferred from homology"/>
<feature type="domain" description="DNA polymerase III beta sliding clamp N-terminal" evidence="9">
    <location>
        <begin position="1"/>
        <end position="118"/>
    </location>
</feature>
<evidence type="ECO:0000256" key="5">
    <source>
        <dbReference type="ARBA" id="ARBA00022695"/>
    </source>
</evidence>
<dbReference type="InterPro" id="IPR022634">
    <property type="entry name" value="DNA_polIII_beta_N"/>
</dbReference>
<dbReference type="GO" id="GO:0008408">
    <property type="term" value="F:3'-5' exonuclease activity"/>
    <property type="evidence" value="ECO:0007669"/>
    <property type="project" value="InterPro"/>
</dbReference>
<dbReference type="PANTHER" id="PTHR30478">
    <property type="entry name" value="DNA POLYMERASE III SUBUNIT BETA"/>
    <property type="match status" value="1"/>
</dbReference>
<keyword evidence="7" id="KW-0239">DNA-directed DNA polymerase</keyword>
<dbReference type="InterPro" id="IPR046938">
    <property type="entry name" value="DNA_clamp_sf"/>
</dbReference>
<dbReference type="KEGG" id="vg:55811046"/>
<dbReference type="GO" id="GO:0006271">
    <property type="term" value="P:DNA strand elongation involved in DNA replication"/>
    <property type="evidence" value="ECO:0007669"/>
    <property type="project" value="TreeGrafter"/>
</dbReference>
<dbReference type="InterPro" id="IPR022635">
    <property type="entry name" value="DNA_polIII_beta_C"/>
</dbReference>
<name>A0A386KB91_9CAUD</name>
<dbReference type="Pfam" id="PF02768">
    <property type="entry name" value="DNA_pol3_beta_3"/>
    <property type="match status" value="1"/>
</dbReference>
<dbReference type="Pfam" id="PF00712">
    <property type="entry name" value="DNA_pol3_beta"/>
    <property type="match status" value="1"/>
</dbReference>
<dbReference type="CDD" id="cd00140">
    <property type="entry name" value="beta_clamp"/>
    <property type="match status" value="1"/>
</dbReference>
<comment type="subcellular location">
    <subcellularLocation>
        <location evidence="1">Cytoplasm</location>
    </subcellularLocation>
</comment>
<comment type="similarity">
    <text evidence="2">Belongs to the beta sliding clamp family.</text>
</comment>
<dbReference type="SMART" id="SM00480">
    <property type="entry name" value="POL3Bc"/>
    <property type="match status" value="1"/>
</dbReference>
<evidence type="ECO:0000259" key="10">
    <source>
        <dbReference type="Pfam" id="PF02767"/>
    </source>
</evidence>
<reference evidence="12 13" key="1">
    <citation type="submission" date="2018-08" db="EMBL/GenBank/DDBJ databases">
        <authorList>
            <person name="Edupali M."/>
            <person name="Eltaeb M."/>
            <person name="Griswold I."/>
            <person name="Han P."/>
            <person name="Iszauk E."/>
            <person name="Joshi S."/>
            <person name="Kim Y."/>
            <person name="Krakopolsky K."/>
            <person name="Kubyshko V."/>
            <person name="Lee J."/>
            <person name="Lee N.Y."/>
            <person name="Lumaj G."/>
            <person name="Muskovitz J."/>
            <person name="Ning J."/>
            <person name="Noll E."/>
            <person name="Persaud B."/>
            <person name="Shankar N."/>
            <person name="Shim K."/>
            <person name="Srinivasan C."/>
            <person name="Yoon I."/>
            <person name="Zhang S."/>
            <person name="Ziausyte U."/>
            <person name="Jarvik J.W."/>
            <person name="Mcguier N."/>
            <person name="Lopez A.J."/>
            <person name="Garlena R.A."/>
            <person name="Russell D.A."/>
            <person name="Pope W.H."/>
            <person name="Jacobs-Sera D."/>
            <person name="Hatfull G.F."/>
        </authorList>
    </citation>
    <scope>NUCLEOTIDE SEQUENCE [LARGE SCALE GENOMIC DNA]</scope>
</reference>
<dbReference type="GO" id="GO:0003887">
    <property type="term" value="F:DNA-directed DNA polymerase activity"/>
    <property type="evidence" value="ECO:0007669"/>
    <property type="project" value="UniProtKB-KW"/>
</dbReference>
<evidence type="ECO:0000259" key="11">
    <source>
        <dbReference type="Pfam" id="PF02768"/>
    </source>
</evidence>
<organism evidence="12 13">
    <name type="scientific">Arthrobacter phage KBurrousTX</name>
    <dbReference type="NCBI Taxonomy" id="2315608"/>
    <lineage>
        <taxon>Viruses</taxon>
        <taxon>Duplodnaviria</taxon>
        <taxon>Heunggongvirae</taxon>
        <taxon>Uroviricota</taxon>
        <taxon>Caudoviricetes</taxon>
        <taxon>Klausavirus</taxon>
        <taxon>Klausavirus kburrousTX</taxon>
    </lineage>
</organism>
<evidence type="ECO:0000313" key="12">
    <source>
        <dbReference type="EMBL" id="AYD81594.1"/>
    </source>
</evidence>
<evidence type="ECO:0000259" key="9">
    <source>
        <dbReference type="Pfam" id="PF00712"/>
    </source>
</evidence>
<dbReference type="Proteomes" id="UP000278416">
    <property type="component" value="Segment"/>
</dbReference>
<evidence type="ECO:0000256" key="7">
    <source>
        <dbReference type="ARBA" id="ARBA00022932"/>
    </source>
</evidence>
<dbReference type="Pfam" id="PF02767">
    <property type="entry name" value="DNA_pol3_beta_2"/>
    <property type="match status" value="1"/>
</dbReference>
<sequence length="368" mass="39183">MKLTIDSSALNESVAFAARAVNPRHAQPILTGIWLEATGGVLTVRGFDQVNSNAVQVAADIEEDGTALLPGAVLANILKTLPNSKPLDLSIDDRATLKVGRAKFSTQKMDASQYPQMPGLPKRLGSVDSNLFAGAVAQVQHAAGKNTTPPVLNGIKVELRGNVLSLLATDRYRMAYAELPIDRYEDSQDDMDFLVAPEVLTGAARANSGKLDVLGSDQRMGFVSATRATTSNVMGGDFPNVRALFPSAAQLVYECTVDTADLLSAVTRAAVVIEGQDPVRLNFRQGEVVVDAGGLDSNAGEEALEAFHTFEEDQAVGFNAAFLAEALRALTADQVVFGFQGGVNVRPVLIREKGGTFNQQLIMPIRLT</sequence>
<gene>
    <name evidence="12" type="primary">100</name>
    <name evidence="12" type="ORF">KBurrousTX_100</name>
</gene>
<feature type="domain" description="DNA polymerase III beta sliding clamp central" evidence="10">
    <location>
        <begin position="127"/>
        <end position="240"/>
    </location>
</feature>
<dbReference type="EMBL" id="MH744419">
    <property type="protein sequence ID" value="AYD81594.1"/>
    <property type="molecule type" value="Genomic_DNA"/>
</dbReference>
<dbReference type="NCBIfam" id="TIGR00663">
    <property type="entry name" value="dnan"/>
    <property type="match status" value="1"/>
</dbReference>
<evidence type="ECO:0000256" key="3">
    <source>
        <dbReference type="ARBA" id="ARBA00022490"/>
    </source>
</evidence>
<keyword evidence="3" id="KW-0963">Cytoplasm</keyword>
<keyword evidence="4" id="KW-0808">Transferase</keyword>
<evidence type="ECO:0000256" key="4">
    <source>
        <dbReference type="ARBA" id="ARBA00022679"/>
    </source>
</evidence>
<evidence type="ECO:0000256" key="6">
    <source>
        <dbReference type="ARBA" id="ARBA00022705"/>
    </source>
</evidence>
<dbReference type="SUPFAM" id="SSF55979">
    <property type="entry name" value="DNA clamp"/>
    <property type="match status" value="3"/>
</dbReference>
<evidence type="ECO:0000256" key="8">
    <source>
        <dbReference type="ARBA" id="ARBA00023125"/>
    </source>
</evidence>
<dbReference type="InterPro" id="IPR022637">
    <property type="entry name" value="DNA_polIII_beta_cen"/>
</dbReference>
<keyword evidence="6" id="KW-0235">DNA replication</keyword>
<dbReference type="InterPro" id="IPR001001">
    <property type="entry name" value="DNA_polIII_beta"/>
</dbReference>
<dbReference type="RefSeq" id="YP_009881773.1">
    <property type="nucleotide sequence ID" value="NC_049442.1"/>
</dbReference>
<dbReference type="GO" id="GO:0003677">
    <property type="term" value="F:DNA binding"/>
    <property type="evidence" value="ECO:0007669"/>
    <property type="project" value="UniProtKB-KW"/>
</dbReference>
<evidence type="ECO:0000256" key="1">
    <source>
        <dbReference type="ARBA" id="ARBA00004496"/>
    </source>
</evidence>
<evidence type="ECO:0000256" key="2">
    <source>
        <dbReference type="ARBA" id="ARBA00010752"/>
    </source>
</evidence>
<dbReference type="GeneID" id="55811046"/>
<keyword evidence="8" id="KW-0238">DNA-binding</keyword>
<keyword evidence="13" id="KW-1185">Reference proteome</keyword>
<keyword evidence="5" id="KW-0548">Nucleotidyltransferase</keyword>
<evidence type="ECO:0000313" key="13">
    <source>
        <dbReference type="Proteomes" id="UP000278416"/>
    </source>
</evidence>
<accession>A0A386KB91</accession>
<feature type="domain" description="DNA polymerase III beta sliding clamp C-terminal" evidence="11">
    <location>
        <begin position="244"/>
        <end position="366"/>
    </location>
</feature>
<dbReference type="GO" id="GO:0009360">
    <property type="term" value="C:DNA polymerase III complex"/>
    <property type="evidence" value="ECO:0007669"/>
    <property type="project" value="InterPro"/>
</dbReference>
<dbReference type="Gene3D" id="3.10.150.10">
    <property type="entry name" value="DNA Polymerase III, subunit A, domain 2"/>
    <property type="match status" value="3"/>
</dbReference>
<dbReference type="PANTHER" id="PTHR30478:SF0">
    <property type="entry name" value="BETA SLIDING CLAMP"/>
    <property type="match status" value="1"/>
</dbReference>